<evidence type="ECO:0000313" key="2">
    <source>
        <dbReference type="EMBL" id="KAA4091702.1"/>
    </source>
</evidence>
<organism evidence="2 3">
    <name type="scientific">Bacteroides ovatus</name>
    <dbReference type="NCBI Taxonomy" id="28116"/>
    <lineage>
        <taxon>Bacteria</taxon>
        <taxon>Pseudomonadati</taxon>
        <taxon>Bacteroidota</taxon>
        <taxon>Bacteroidia</taxon>
        <taxon>Bacteroidales</taxon>
        <taxon>Bacteroidaceae</taxon>
        <taxon>Bacteroides</taxon>
    </lineage>
</organism>
<dbReference type="AlphaFoldDB" id="A0A5M5DVA9"/>
<dbReference type="Pfam" id="PF25291">
    <property type="entry name" value="CGLA_C"/>
    <property type="match status" value="1"/>
</dbReference>
<sequence length="130" mass="14660">MNCLEKVNSLDYNLTLYTPMNNDAVLSKARVHWCGNSVTVAETSRELPMLVEGASWSLFRIDDTHSRLLLIDPGYVSPSKIKARIMLQNARPIKATDILTGEEIETGKDIITIEVPAGSMRFIDFEYLNR</sequence>
<accession>A0A5M5DVA9</accession>
<protein>
    <recommendedName>
        <fullName evidence="1">Lambda-carrageenase C-terminal domain-containing protein</fullName>
    </recommendedName>
</protein>
<dbReference type="RefSeq" id="WP_004320047.1">
    <property type="nucleotide sequence ID" value="NZ_DAWEDY010000076.1"/>
</dbReference>
<feature type="domain" description="Lambda-carrageenase C-terminal" evidence="1">
    <location>
        <begin position="55"/>
        <end position="126"/>
    </location>
</feature>
<keyword evidence="3" id="KW-1185">Reference proteome</keyword>
<evidence type="ECO:0000259" key="1">
    <source>
        <dbReference type="Pfam" id="PF25291"/>
    </source>
</evidence>
<gene>
    <name evidence="2" type="ORF">F3D66_22645</name>
</gene>
<reference evidence="2 3" key="1">
    <citation type="journal article" date="2019" name="Nat. Med.">
        <title>A library of human gut bacterial isolates paired with longitudinal multiomics data enables mechanistic microbiome research.</title>
        <authorList>
            <person name="Poyet M."/>
            <person name="Groussin M."/>
            <person name="Gibbons S.M."/>
            <person name="Avila-Pacheco J."/>
            <person name="Jiang X."/>
            <person name="Kearney S.M."/>
            <person name="Perrotta A.R."/>
            <person name="Berdy B."/>
            <person name="Zhao S."/>
            <person name="Lieberman T.D."/>
            <person name="Swanson P.K."/>
            <person name="Smith M."/>
            <person name="Roesemann S."/>
            <person name="Alexander J.E."/>
            <person name="Rich S.A."/>
            <person name="Livny J."/>
            <person name="Vlamakis H."/>
            <person name="Clish C."/>
            <person name="Bullock K."/>
            <person name="Deik A."/>
            <person name="Scott J."/>
            <person name="Pierce K.A."/>
            <person name="Xavier R.J."/>
            <person name="Alm E.J."/>
        </authorList>
    </citation>
    <scope>NUCLEOTIDE SEQUENCE [LARGE SCALE GENOMIC DNA]</scope>
    <source>
        <strain evidence="2 3">BIOML-A134</strain>
    </source>
</reference>
<evidence type="ECO:0000313" key="3">
    <source>
        <dbReference type="Proteomes" id="UP000473905"/>
    </source>
</evidence>
<name>A0A5M5DVA9_BACOV</name>
<dbReference type="Proteomes" id="UP000473905">
    <property type="component" value="Unassembled WGS sequence"/>
</dbReference>
<dbReference type="InterPro" id="IPR057422">
    <property type="entry name" value="CGLA_C"/>
</dbReference>
<proteinExistence type="predicted"/>
<comment type="caution">
    <text evidence="2">The sequence shown here is derived from an EMBL/GenBank/DDBJ whole genome shotgun (WGS) entry which is preliminary data.</text>
</comment>
<dbReference type="EMBL" id="VWKB01000036">
    <property type="protein sequence ID" value="KAA4091702.1"/>
    <property type="molecule type" value="Genomic_DNA"/>
</dbReference>